<name>A0A314XIF2_PRUYE</name>
<comment type="caution">
    <text evidence="1">The sequence shown here is derived from an EMBL/GenBank/DDBJ whole genome shotgun (WGS) entry which is preliminary data.</text>
</comment>
<dbReference type="AlphaFoldDB" id="A0A314XIF2"/>
<evidence type="ECO:0000313" key="2">
    <source>
        <dbReference type="Proteomes" id="UP000250321"/>
    </source>
</evidence>
<protein>
    <submittedName>
        <fullName evidence="1">Uncharacterized protein</fullName>
    </submittedName>
</protein>
<sequence>MEESSTTMWPGTSRPTGDWALSTHIRILNTHAPVTSPMRADYPAKGLRNTLSRVPEFRSDPSIHIRVSISKYPSVGEGKQSNRGSFG</sequence>
<evidence type="ECO:0000313" key="1">
    <source>
        <dbReference type="EMBL" id="PQP93622.1"/>
    </source>
</evidence>
<reference evidence="1 2" key="1">
    <citation type="submission" date="2018-02" db="EMBL/GenBank/DDBJ databases">
        <title>Draft genome of wild Prunus yedoensis var. nudiflora.</title>
        <authorList>
            <person name="Baek S."/>
            <person name="Kim J.-H."/>
            <person name="Choi K."/>
            <person name="Kim G.-B."/>
            <person name="Cho A."/>
            <person name="Jang H."/>
            <person name="Shin C.-H."/>
            <person name="Yu H.-J."/>
            <person name="Mun J.-H."/>
        </authorList>
    </citation>
    <scope>NUCLEOTIDE SEQUENCE [LARGE SCALE GENOMIC DNA]</scope>
    <source>
        <strain evidence="2">cv. Jeju island</strain>
        <tissue evidence="1">Leaf</tissue>
    </source>
</reference>
<dbReference type="EMBL" id="PJQY01002441">
    <property type="protein sequence ID" value="PQP93622.1"/>
    <property type="molecule type" value="Genomic_DNA"/>
</dbReference>
<accession>A0A314XIF2</accession>
<keyword evidence="2" id="KW-1185">Reference proteome</keyword>
<proteinExistence type="predicted"/>
<gene>
    <name evidence="1" type="ORF">Pyn_19812</name>
</gene>
<organism evidence="1 2">
    <name type="scientific">Prunus yedoensis var. nudiflora</name>
    <dbReference type="NCBI Taxonomy" id="2094558"/>
    <lineage>
        <taxon>Eukaryota</taxon>
        <taxon>Viridiplantae</taxon>
        <taxon>Streptophyta</taxon>
        <taxon>Embryophyta</taxon>
        <taxon>Tracheophyta</taxon>
        <taxon>Spermatophyta</taxon>
        <taxon>Magnoliopsida</taxon>
        <taxon>eudicotyledons</taxon>
        <taxon>Gunneridae</taxon>
        <taxon>Pentapetalae</taxon>
        <taxon>rosids</taxon>
        <taxon>fabids</taxon>
        <taxon>Rosales</taxon>
        <taxon>Rosaceae</taxon>
        <taxon>Amygdaloideae</taxon>
        <taxon>Amygdaleae</taxon>
        <taxon>Prunus</taxon>
    </lineage>
</organism>
<dbReference type="Proteomes" id="UP000250321">
    <property type="component" value="Unassembled WGS sequence"/>
</dbReference>